<dbReference type="PANTHER" id="PTHR35191:SF1">
    <property type="entry name" value="PROPHAGE SIDE TAIL FIBER PROTEIN HOMOLOG STFQ-RELATED"/>
    <property type="match status" value="1"/>
</dbReference>
<dbReference type="PANTHER" id="PTHR35191">
    <property type="entry name" value="PROPHAGE SIDE TAIL FIBER PROTEIN HOMOLOG STFQ-RELATED"/>
    <property type="match status" value="1"/>
</dbReference>
<feature type="domain" description="Putative tail fiber protein gp53-like C-terminal" evidence="2">
    <location>
        <begin position="439"/>
        <end position="517"/>
    </location>
</feature>
<evidence type="ECO:0000259" key="1">
    <source>
        <dbReference type="Pfam" id="PF12571"/>
    </source>
</evidence>
<evidence type="ECO:0000313" key="4">
    <source>
        <dbReference type="Proteomes" id="UP000645257"/>
    </source>
</evidence>
<dbReference type="InterPro" id="IPR051934">
    <property type="entry name" value="Phage_Tail_Fiber_Structural"/>
</dbReference>
<dbReference type="AlphaFoldDB" id="A0A918NXH3"/>
<reference evidence="3" key="1">
    <citation type="journal article" date="2014" name="Int. J. Syst. Evol. Microbiol.">
        <title>Complete genome sequence of Corynebacterium casei LMG S-19264T (=DSM 44701T), isolated from a smear-ripened cheese.</title>
        <authorList>
            <consortium name="US DOE Joint Genome Institute (JGI-PGF)"/>
            <person name="Walter F."/>
            <person name="Albersmeier A."/>
            <person name="Kalinowski J."/>
            <person name="Ruckert C."/>
        </authorList>
    </citation>
    <scope>NUCLEOTIDE SEQUENCE</scope>
    <source>
        <strain evidence="3">KCTC 32182</strain>
    </source>
</reference>
<proteinExistence type="predicted"/>
<reference evidence="3" key="2">
    <citation type="submission" date="2020-09" db="EMBL/GenBank/DDBJ databases">
        <authorList>
            <person name="Sun Q."/>
            <person name="Kim S."/>
        </authorList>
    </citation>
    <scope>NUCLEOTIDE SEQUENCE</scope>
    <source>
        <strain evidence="3">KCTC 32182</strain>
    </source>
</reference>
<organism evidence="3 4">
    <name type="scientific">Paludibacterium paludis</name>
    <dbReference type="NCBI Taxonomy" id="1225769"/>
    <lineage>
        <taxon>Bacteria</taxon>
        <taxon>Pseudomonadati</taxon>
        <taxon>Pseudomonadota</taxon>
        <taxon>Betaproteobacteria</taxon>
        <taxon>Neisseriales</taxon>
        <taxon>Chromobacteriaceae</taxon>
        <taxon>Paludibacterium</taxon>
    </lineage>
</organism>
<dbReference type="InterPro" id="IPR054075">
    <property type="entry name" value="Gp53-like_C"/>
</dbReference>
<evidence type="ECO:0000313" key="3">
    <source>
        <dbReference type="EMBL" id="GGY03761.1"/>
    </source>
</evidence>
<name>A0A918NXH3_9NEIS</name>
<evidence type="ECO:0008006" key="5">
    <source>
        <dbReference type="Google" id="ProtNLM"/>
    </source>
</evidence>
<gene>
    <name evidence="3" type="ORF">GCM10011289_02620</name>
</gene>
<dbReference type="Pfam" id="PF12571">
    <property type="entry name" value="Phage_tail_fib"/>
    <property type="match status" value="1"/>
</dbReference>
<dbReference type="EMBL" id="BMYX01000001">
    <property type="protein sequence ID" value="GGY03761.1"/>
    <property type="molecule type" value="Genomic_DNA"/>
</dbReference>
<protein>
    <recommendedName>
        <fullName evidence="5">Tail-collar fiber protein</fullName>
    </recommendedName>
</protein>
<dbReference type="RefSeq" id="WP_189530330.1">
    <property type="nucleotide sequence ID" value="NZ_BMYX01000001.1"/>
</dbReference>
<evidence type="ECO:0000259" key="2">
    <source>
        <dbReference type="Pfam" id="PF21882"/>
    </source>
</evidence>
<dbReference type="Proteomes" id="UP000645257">
    <property type="component" value="Unassembled WGS sequence"/>
</dbReference>
<dbReference type="Gene3D" id="2.60.40.3940">
    <property type="match status" value="1"/>
</dbReference>
<feature type="domain" description="Phage tail fibre protein N-terminal" evidence="1">
    <location>
        <begin position="1"/>
        <end position="149"/>
    </location>
</feature>
<accession>A0A918NXH3</accession>
<dbReference type="Pfam" id="PF21882">
    <property type="entry name" value="Gp53-like_C"/>
    <property type="match status" value="1"/>
</dbReference>
<comment type="caution">
    <text evidence="3">The sequence shown here is derived from an EMBL/GenBank/DDBJ whole genome shotgun (WGS) entry which is preliminary data.</text>
</comment>
<sequence length="517" mass="54015">MAQTYFAILTEVGEAKLANATALKRAIELTHMAVGDGAGVTPLPDRKQKALAREVHRAQLNDLFQDPQNPSQLIAEQVIPEDIGGWWVREVGLYDKDGDLVAVGNCAETYKPLLSSGSGRTQVIRMVLIVANASSIELRIDPSTVVATRRYTDEKIASEIAKLDSKQSAKAASAGNLVLSGLQTVDGVVLAAGDRILVKDQAAAAENGIYTVSAGAWSRAPDADAAIELTPGCFVFIEQGITQGDSVWALTTDSPITLGSTPLTFEMLSGPSGVSPGVYNQVSIDRRGRIIGASTISTPPQFDKSTRVATTEFVRQAGLQSSGWFAYNASATLPPNVIGGTVELYGSTQLTMVLPLSSAVLGGRLEVYNYASVPCVLTRQGADLINGNATNTPTSLLLQPGDCVTLQGGSNAWFVLGGSGQLQFSGTFAGVMSGNGWQRLPSGLIIEWGYSAVAAGITTITMPLAFPNACLGYTVSSANGDSTASPVSIATVSGTPRATIRVRSELAGGVFYTAIGY</sequence>
<dbReference type="InterPro" id="IPR022225">
    <property type="entry name" value="Phage_tail_fibre_N"/>
</dbReference>
<keyword evidence="4" id="KW-1185">Reference proteome</keyword>